<accession>A0AC58TQQ0</accession>
<name>A0AC58TQQ0_TOBAC</name>
<reference evidence="2" key="2">
    <citation type="submission" date="2025-08" db="UniProtKB">
        <authorList>
            <consortium name="RefSeq"/>
        </authorList>
    </citation>
    <scope>IDENTIFICATION</scope>
    <source>
        <tissue evidence="2">Leaf</tissue>
    </source>
</reference>
<organism evidence="1 2">
    <name type="scientific">Nicotiana tabacum</name>
    <name type="common">Common tobacco</name>
    <dbReference type="NCBI Taxonomy" id="4097"/>
    <lineage>
        <taxon>Eukaryota</taxon>
        <taxon>Viridiplantae</taxon>
        <taxon>Streptophyta</taxon>
        <taxon>Embryophyta</taxon>
        <taxon>Tracheophyta</taxon>
        <taxon>Spermatophyta</taxon>
        <taxon>Magnoliopsida</taxon>
        <taxon>eudicotyledons</taxon>
        <taxon>Gunneridae</taxon>
        <taxon>Pentapetalae</taxon>
        <taxon>asterids</taxon>
        <taxon>lamiids</taxon>
        <taxon>Solanales</taxon>
        <taxon>Solanaceae</taxon>
        <taxon>Nicotianoideae</taxon>
        <taxon>Nicotianeae</taxon>
        <taxon>Nicotiana</taxon>
    </lineage>
</organism>
<gene>
    <name evidence="2" type="primary">LOC142176318</name>
</gene>
<keyword evidence="1" id="KW-1185">Reference proteome</keyword>
<protein>
    <submittedName>
        <fullName evidence="2">Uncharacterized protein LOC142176318</fullName>
    </submittedName>
</protein>
<proteinExistence type="predicted"/>
<dbReference type="RefSeq" id="XP_075099552.1">
    <property type="nucleotide sequence ID" value="XM_075243451.1"/>
</dbReference>
<reference evidence="1" key="1">
    <citation type="journal article" date="2014" name="Nat. Commun.">
        <title>The tobacco genome sequence and its comparison with those of tomato and potato.</title>
        <authorList>
            <person name="Sierro N."/>
            <person name="Battey J.N."/>
            <person name="Ouadi S."/>
            <person name="Bakaher N."/>
            <person name="Bovet L."/>
            <person name="Willig A."/>
            <person name="Goepfert S."/>
            <person name="Peitsch M.C."/>
            <person name="Ivanov N.V."/>
        </authorList>
    </citation>
    <scope>NUCLEOTIDE SEQUENCE [LARGE SCALE GENOMIC DNA]</scope>
</reference>
<evidence type="ECO:0000313" key="1">
    <source>
        <dbReference type="Proteomes" id="UP000790787"/>
    </source>
</evidence>
<sequence length="129" mass="15040">MVIEVQPPWKMYFDGAAHRGEARAGMVFVTSQVPLPSDAEGEENELKHLVTVSEVEREEWRQPIIDYLCYGIIPENSQRRTEIYRRAPRFLYNKDTLYKRSFEGVILRCLGEDEALQALQEAHSRVQQN</sequence>
<dbReference type="Proteomes" id="UP000790787">
    <property type="component" value="Chromosome 22"/>
</dbReference>
<evidence type="ECO:0000313" key="2">
    <source>
        <dbReference type="RefSeq" id="XP_075099552.1"/>
    </source>
</evidence>